<evidence type="ECO:0000256" key="1">
    <source>
        <dbReference type="ARBA" id="ARBA00008791"/>
    </source>
</evidence>
<dbReference type="Gene3D" id="3.40.50.620">
    <property type="entry name" value="HUPs"/>
    <property type="match status" value="2"/>
</dbReference>
<feature type="domain" description="UspA" evidence="2">
    <location>
        <begin position="4"/>
        <end position="139"/>
    </location>
</feature>
<feature type="domain" description="UspA" evidence="2">
    <location>
        <begin position="148"/>
        <end position="285"/>
    </location>
</feature>
<dbReference type="RefSeq" id="WP_390316108.1">
    <property type="nucleotide sequence ID" value="NZ_JBHSPB010000006.1"/>
</dbReference>
<name>A0ABW0YWL7_9ACTN</name>
<evidence type="ECO:0000313" key="3">
    <source>
        <dbReference type="EMBL" id="MFC5720911.1"/>
    </source>
</evidence>
<dbReference type="Pfam" id="PF00582">
    <property type="entry name" value="Usp"/>
    <property type="match status" value="2"/>
</dbReference>
<dbReference type="InterPro" id="IPR014729">
    <property type="entry name" value="Rossmann-like_a/b/a_fold"/>
</dbReference>
<dbReference type="Proteomes" id="UP001596083">
    <property type="component" value="Unassembled WGS sequence"/>
</dbReference>
<dbReference type="PANTHER" id="PTHR46553">
    <property type="entry name" value="ADENINE NUCLEOTIDE ALPHA HYDROLASES-LIKE SUPERFAMILY PROTEIN"/>
    <property type="match status" value="1"/>
</dbReference>
<evidence type="ECO:0000259" key="2">
    <source>
        <dbReference type="Pfam" id="PF00582"/>
    </source>
</evidence>
<gene>
    <name evidence="3" type="ORF">ACFP1Z_12110</name>
</gene>
<keyword evidence="4" id="KW-1185">Reference proteome</keyword>
<organism evidence="3 4">
    <name type="scientific">Streptomyces gamaensis</name>
    <dbReference type="NCBI Taxonomy" id="1763542"/>
    <lineage>
        <taxon>Bacteria</taxon>
        <taxon>Bacillati</taxon>
        <taxon>Actinomycetota</taxon>
        <taxon>Actinomycetes</taxon>
        <taxon>Kitasatosporales</taxon>
        <taxon>Streptomycetaceae</taxon>
        <taxon>Streptomyces</taxon>
    </lineage>
</organism>
<proteinExistence type="inferred from homology"/>
<comment type="caution">
    <text evidence="3">The sequence shown here is derived from an EMBL/GenBank/DDBJ whole genome shotgun (WGS) entry which is preliminary data.</text>
</comment>
<reference evidence="4" key="1">
    <citation type="journal article" date="2019" name="Int. J. Syst. Evol. Microbiol.">
        <title>The Global Catalogue of Microorganisms (GCM) 10K type strain sequencing project: providing services to taxonomists for standard genome sequencing and annotation.</title>
        <authorList>
            <consortium name="The Broad Institute Genomics Platform"/>
            <consortium name="The Broad Institute Genome Sequencing Center for Infectious Disease"/>
            <person name="Wu L."/>
            <person name="Ma J."/>
        </authorList>
    </citation>
    <scope>NUCLEOTIDE SEQUENCE [LARGE SCALE GENOMIC DNA]</scope>
    <source>
        <strain evidence="4">CGMCC 4.7304</strain>
    </source>
</reference>
<protein>
    <submittedName>
        <fullName evidence="3">Universal stress protein</fullName>
    </submittedName>
</protein>
<comment type="similarity">
    <text evidence="1">Belongs to the universal stress protein A family.</text>
</comment>
<dbReference type="InterPro" id="IPR006016">
    <property type="entry name" value="UspA"/>
</dbReference>
<dbReference type="SUPFAM" id="SSF52402">
    <property type="entry name" value="Adenine nucleotide alpha hydrolases-like"/>
    <property type="match status" value="2"/>
</dbReference>
<dbReference type="PANTHER" id="PTHR46553:SF3">
    <property type="entry name" value="ADENINE NUCLEOTIDE ALPHA HYDROLASES-LIKE SUPERFAMILY PROTEIN"/>
    <property type="match status" value="1"/>
</dbReference>
<dbReference type="InterPro" id="IPR006015">
    <property type="entry name" value="Universal_stress_UspA"/>
</dbReference>
<accession>A0ABW0YWL7</accession>
<dbReference type="PRINTS" id="PR01438">
    <property type="entry name" value="UNVRSLSTRESS"/>
</dbReference>
<dbReference type="EMBL" id="JBHSPB010000006">
    <property type="protein sequence ID" value="MFC5720911.1"/>
    <property type="molecule type" value="Genomic_DNA"/>
</dbReference>
<evidence type="ECO:0000313" key="4">
    <source>
        <dbReference type="Proteomes" id="UP001596083"/>
    </source>
</evidence>
<sequence length="288" mass="30431">MALPLVVGFDGSDSALRALDWAVDEAVRRRLPLRIVYASLWERYEPAVPIFGSERPDDDVMTERIIASAQERVQKLAPDAEVQSVLTPEDPVAALVRESHEAAAVVTGSRGRGAVTGLLLGSVSLSVAGRAHCPVVVVRGEDSEVHGRIVVGVGDPDEAASAVRFALREAEARGCEVRAVRAWRCAEQYPANGTAAAGDTAFAHEQRALAFLARALDVPESEHPEVTVHREAVEGPAHKVLLARSAGADLLVLGAARRAGGLGLQLGRVSHTALHHAACPVAVVPYTV</sequence>